<organism evidence="1 2">
    <name type="scientific">Rhododendron molle</name>
    <name type="common">Chinese azalea</name>
    <name type="synonym">Azalea mollis</name>
    <dbReference type="NCBI Taxonomy" id="49168"/>
    <lineage>
        <taxon>Eukaryota</taxon>
        <taxon>Viridiplantae</taxon>
        <taxon>Streptophyta</taxon>
        <taxon>Embryophyta</taxon>
        <taxon>Tracheophyta</taxon>
        <taxon>Spermatophyta</taxon>
        <taxon>Magnoliopsida</taxon>
        <taxon>eudicotyledons</taxon>
        <taxon>Gunneridae</taxon>
        <taxon>Pentapetalae</taxon>
        <taxon>asterids</taxon>
        <taxon>Ericales</taxon>
        <taxon>Ericaceae</taxon>
        <taxon>Ericoideae</taxon>
        <taxon>Rhodoreae</taxon>
        <taxon>Rhododendron</taxon>
    </lineage>
</organism>
<reference evidence="1" key="1">
    <citation type="submission" date="2022-02" db="EMBL/GenBank/DDBJ databases">
        <title>Plant Genome Project.</title>
        <authorList>
            <person name="Zhang R.-G."/>
        </authorList>
    </citation>
    <scope>NUCLEOTIDE SEQUENCE</scope>
    <source>
        <strain evidence="1">AT1</strain>
    </source>
</reference>
<proteinExistence type="predicted"/>
<protein>
    <submittedName>
        <fullName evidence="1">Uncharacterized protein</fullName>
    </submittedName>
</protein>
<name>A0ACC0PRP6_RHOML</name>
<dbReference type="Proteomes" id="UP001062846">
    <property type="component" value="Chromosome 2"/>
</dbReference>
<accession>A0ACC0PRP6</accession>
<gene>
    <name evidence="1" type="ORF">RHMOL_Rhmol02G0141400</name>
</gene>
<evidence type="ECO:0000313" key="2">
    <source>
        <dbReference type="Proteomes" id="UP001062846"/>
    </source>
</evidence>
<sequence length="90" mass="9947">MNTIAASNPLGGGFVKNRSDPVVGKSGGFQTFLPLQIPLVDPFSRLFTRANREREDKQTKRSKTEEVKEWYLEENIGVGEEGGCRSSASE</sequence>
<keyword evidence="2" id="KW-1185">Reference proteome</keyword>
<dbReference type="EMBL" id="CM046389">
    <property type="protein sequence ID" value="KAI8567692.1"/>
    <property type="molecule type" value="Genomic_DNA"/>
</dbReference>
<comment type="caution">
    <text evidence="1">The sequence shown here is derived from an EMBL/GenBank/DDBJ whole genome shotgun (WGS) entry which is preliminary data.</text>
</comment>
<evidence type="ECO:0000313" key="1">
    <source>
        <dbReference type="EMBL" id="KAI8567692.1"/>
    </source>
</evidence>